<dbReference type="InterPro" id="IPR026057">
    <property type="entry name" value="TBL_C"/>
</dbReference>
<protein>
    <recommendedName>
        <fullName evidence="3">Trichome birefringence-like C-terminal domain-containing protein</fullName>
    </recommendedName>
</protein>
<name>A0A2U1LAA8_ARTAN</name>
<dbReference type="PANTHER" id="PTHR32285:SF357">
    <property type="entry name" value="PMR5 DOMAIN, PC-ESTERASE"/>
    <property type="match status" value="1"/>
</dbReference>
<evidence type="ECO:0000256" key="2">
    <source>
        <dbReference type="SAM" id="MobiDB-lite"/>
    </source>
</evidence>
<evidence type="ECO:0000256" key="1">
    <source>
        <dbReference type="ARBA" id="ARBA00007727"/>
    </source>
</evidence>
<dbReference type="Pfam" id="PF13839">
    <property type="entry name" value="PC-Esterase"/>
    <property type="match status" value="1"/>
</dbReference>
<dbReference type="Proteomes" id="UP000245207">
    <property type="component" value="Unassembled WGS sequence"/>
</dbReference>
<dbReference type="InterPro" id="IPR029962">
    <property type="entry name" value="TBL"/>
</dbReference>
<evidence type="ECO:0000313" key="4">
    <source>
        <dbReference type="EMBL" id="PWA45940.1"/>
    </source>
</evidence>
<evidence type="ECO:0000313" key="5">
    <source>
        <dbReference type="Proteomes" id="UP000245207"/>
    </source>
</evidence>
<sequence>MAAEGPGDNSSSLGPGASAGGAGGLINSGAGAGDTPCFLLFFLLLLGAGAGTSAGVVGASAGGAAVGSGTGGDSTTVGGGALTGTGAGGDELTGGGTEAVGGDATGDETGAMGELQVRHQPFEDLHNLAQSMGQGLRASGHRGLGAWFGLSESSDSGHELVGFLDDGKCNIFDGSWVWDEKYPLYESKDCLLLDGGFRCSENGRLDRFYTKWRWQPKDCNLPRGCYFEEGGVVKMNMSIESAYEKSVETLLNWINKEIDTNKTQVMFRGYSPVHFRNGDWKSGGSCHLETLPELSSSPVSSGTMFYPNIFNSVLSKHGNNSSTQPPKLDLLDVTYMTSKRKDGHASIYYLGPKNGGPAPLRRQDCSHWCLPGVPDTWNELLYAVFLKQEYSCAGNSTIVTATAPSPI</sequence>
<dbReference type="AlphaFoldDB" id="A0A2U1LAA8"/>
<keyword evidence="5" id="KW-1185">Reference proteome</keyword>
<dbReference type="OrthoDB" id="630188at2759"/>
<feature type="region of interest" description="Disordered" evidence="2">
    <location>
        <begin position="65"/>
        <end position="99"/>
    </location>
</feature>
<comment type="similarity">
    <text evidence="1">Belongs to the PC-esterase family. TBL subfamily.</text>
</comment>
<dbReference type="PANTHER" id="PTHR32285">
    <property type="entry name" value="PROTEIN TRICHOME BIREFRINGENCE-LIKE 9-RELATED"/>
    <property type="match status" value="1"/>
</dbReference>
<dbReference type="GO" id="GO:0016413">
    <property type="term" value="F:O-acetyltransferase activity"/>
    <property type="evidence" value="ECO:0007669"/>
    <property type="project" value="InterPro"/>
</dbReference>
<dbReference type="GO" id="GO:0005794">
    <property type="term" value="C:Golgi apparatus"/>
    <property type="evidence" value="ECO:0007669"/>
    <property type="project" value="TreeGrafter"/>
</dbReference>
<reference evidence="4 5" key="1">
    <citation type="journal article" date="2018" name="Mol. Plant">
        <title>The genome of Artemisia annua provides insight into the evolution of Asteraceae family and artemisinin biosynthesis.</title>
        <authorList>
            <person name="Shen Q."/>
            <person name="Zhang L."/>
            <person name="Liao Z."/>
            <person name="Wang S."/>
            <person name="Yan T."/>
            <person name="Shi P."/>
            <person name="Liu M."/>
            <person name="Fu X."/>
            <person name="Pan Q."/>
            <person name="Wang Y."/>
            <person name="Lv Z."/>
            <person name="Lu X."/>
            <person name="Zhang F."/>
            <person name="Jiang W."/>
            <person name="Ma Y."/>
            <person name="Chen M."/>
            <person name="Hao X."/>
            <person name="Li L."/>
            <person name="Tang Y."/>
            <person name="Lv G."/>
            <person name="Zhou Y."/>
            <person name="Sun X."/>
            <person name="Brodelius P.E."/>
            <person name="Rose J.K.C."/>
            <person name="Tang K."/>
        </authorList>
    </citation>
    <scope>NUCLEOTIDE SEQUENCE [LARGE SCALE GENOMIC DNA]</scope>
    <source>
        <strain evidence="5">cv. Huhao1</strain>
        <tissue evidence="4">Leaf</tissue>
    </source>
</reference>
<dbReference type="GO" id="GO:0016020">
    <property type="term" value="C:membrane"/>
    <property type="evidence" value="ECO:0007669"/>
    <property type="project" value="UniProtKB-SubCell"/>
</dbReference>
<proteinExistence type="inferred from homology"/>
<feature type="domain" description="Trichome birefringence-like C-terminal" evidence="3">
    <location>
        <begin position="214"/>
        <end position="383"/>
    </location>
</feature>
<organism evidence="4 5">
    <name type="scientific">Artemisia annua</name>
    <name type="common">Sweet wormwood</name>
    <dbReference type="NCBI Taxonomy" id="35608"/>
    <lineage>
        <taxon>Eukaryota</taxon>
        <taxon>Viridiplantae</taxon>
        <taxon>Streptophyta</taxon>
        <taxon>Embryophyta</taxon>
        <taxon>Tracheophyta</taxon>
        <taxon>Spermatophyta</taxon>
        <taxon>Magnoliopsida</taxon>
        <taxon>eudicotyledons</taxon>
        <taxon>Gunneridae</taxon>
        <taxon>Pentapetalae</taxon>
        <taxon>asterids</taxon>
        <taxon>campanulids</taxon>
        <taxon>Asterales</taxon>
        <taxon>Asteraceae</taxon>
        <taxon>Asteroideae</taxon>
        <taxon>Anthemideae</taxon>
        <taxon>Artemisiinae</taxon>
        <taxon>Artemisia</taxon>
    </lineage>
</organism>
<accession>A0A2U1LAA8</accession>
<dbReference type="STRING" id="35608.A0A2U1LAA8"/>
<comment type="caution">
    <text evidence="4">The sequence shown here is derived from an EMBL/GenBank/DDBJ whole genome shotgun (WGS) entry which is preliminary data.</text>
</comment>
<dbReference type="EMBL" id="PKPP01010526">
    <property type="protein sequence ID" value="PWA45940.1"/>
    <property type="molecule type" value="Genomic_DNA"/>
</dbReference>
<gene>
    <name evidence="4" type="ORF">CTI12_AA513290</name>
</gene>
<evidence type="ECO:0000259" key="3">
    <source>
        <dbReference type="Pfam" id="PF13839"/>
    </source>
</evidence>